<sequence length="132" mass="15128">MALTPMDSCGVYCSVKAASDAMHRYSQCIPFPNSCNEHSHFLVPRRSLGKEESETYRVVNYSPGPMATDMLTELSTDHPDTYERSRWGEAQQAAIRPENSARKLMYLLERNEYKDGAHIDFYDLDEDGEIIR</sequence>
<keyword evidence="1" id="KW-0521">NADP</keyword>
<evidence type="ECO:0000256" key="2">
    <source>
        <dbReference type="ARBA" id="ARBA00023002"/>
    </source>
</evidence>
<dbReference type="GO" id="GO:0004757">
    <property type="term" value="F:sepiapterin reductase (NADP+) activity"/>
    <property type="evidence" value="ECO:0007669"/>
    <property type="project" value="TreeGrafter"/>
</dbReference>
<dbReference type="InterPro" id="IPR051721">
    <property type="entry name" value="Biopterin_syn/organic_redct"/>
</dbReference>
<dbReference type="PANTHER" id="PTHR44085">
    <property type="entry name" value="SEPIAPTERIN REDUCTASE"/>
    <property type="match status" value="1"/>
</dbReference>
<evidence type="ECO:0000256" key="1">
    <source>
        <dbReference type="ARBA" id="ARBA00022857"/>
    </source>
</evidence>
<dbReference type="EMBL" id="HBEK01001703">
    <property type="protein sequence ID" value="CAD8390972.1"/>
    <property type="molecule type" value="Transcribed_RNA"/>
</dbReference>
<dbReference type="Gene3D" id="3.40.50.720">
    <property type="entry name" value="NAD(P)-binding Rossmann-like Domain"/>
    <property type="match status" value="1"/>
</dbReference>
<keyword evidence="2" id="KW-0560">Oxidoreductase</keyword>
<protein>
    <submittedName>
        <fullName evidence="3">Uncharacterized protein</fullName>
    </submittedName>
</protein>
<dbReference type="AlphaFoldDB" id="A0A7S0BEN0"/>
<gene>
    <name evidence="3" type="ORF">RMAR0315_LOCUS947</name>
</gene>
<accession>A0A7S0BEN0</accession>
<evidence type="ECO:0000313" key="3">
    <source>
        <dbReference type="EMBL" id="CAD8390972.1"/>
    </source>
</evidence>
<proteinExistence type="predicted"/>
<name>A0A7S0BEN0_9RHOD</name>
<organism evidence="3">
    <name type="scientific">Rhodosorus marinus</name>
    <dbReference type="NCBI Taxonomy" id="101924"/>
    <lineage>
        <taxon>Eukaryota</taxon>
        <taxon>Rhodophyta</taxon>
        <taxon>Stylonematophyceae</taxon>
        <taxon>Stylonematales</taxon>
        <taxon>Stylonemataceae</taxon>
        <taxon>Rhodosorus</taxon>
    </lineage>
</organism>
<dbReference type="GO" id="GO:0006729">
    <property type="term" value="P:tetrahydrobiopterin biosynthetic process"/>
    <property type="evidence" value="ECO:0007669"/>
    <property type="project" value="TreeGrafter"/>
</dbReference>
<reference evidence="3" key="1">
    <citation type="submission" date="2021-01" db="EMBL/GenBank/DDBJ databases">
        <authorList>
            <person name="Corre E."/>
            <person name="Pelletier E."/>
            <person name="Niang G."/>
            <person name="Scheremetjew M."/>
            <person name="Finn R."/>
            <person name="Kale V."/>
            <person name="Holt S."/>
            <person name="Cochrane G."/>
            <person name="Meng A."/>
            <person name="Brown T."/>
            <person name="Cohen L."/>
        </authorList>
    </citation>
    <scope>NUCLEOTIDE SEQUENCE</scope>
    <source>
        <strain evidence="3">UTEX LB 2760</strain>
    </source>
</reference>
<dbReference type="PANTHER" id="PTHR44085:SF2">
    <property type="entry name" value="SEPIAPTERIN REDUCTASE"/>
    <property type="match status" value="1"/>
</dbReference>